<reference evidence="2 3" key="1">
    <citation type="journal article" date="1992" name="Lakartidningen">
        <title>[Penicillin V and not amoxicillin is the first choice preparation in acute otitis].</title>
        <authorList>
            <person name="Kamme C."/>
            <person name="Lundgren K."/>
            <person name="Prellner K."/>
        </authorList>
    </citation>
    <scope>NUCLEOTIDE SEQUENCE [LARGE SCALE GENOMIC DNA]</scope>
    <source>
        <strain evidence="2 3">W1</strain>
    </source>
</reference>
<comment type="caution">
    <text evidence="2">The sequence shown here is derived from an EMBL/GenBank/DDBJ whole genome shotgun (WGS) entry which is preliminary data.</text>
</comment>
<keyword evidence="1" id="KW-1133">Transmembrane helix</keyword>
<organism evidence="2 3">
    <name type="scientific">Brachyspira aalborgi</name>
    <dbReference type="NCBI Taxonomy" id="29522"/>
    <lineage>
        <taxon>Bacteria</taxon>
        <taxon>Pseudomonadati</taxon>
        <taxon>Spirochaetota</taxon>
        <taxon>Spirochaetia</taxon>
        <taxon>Brachyspirales</taxon>
        <taxon>Brachyspiraceae</taxon>
        <taxon>Brachyspira</taxon>
    </lineage>
</organism>
<evidence type="ECO:0000313" key="3">
    <source>
        <dbReference type="Proteomes" id="UP000325116"/>
    </source>
</evidence>
<dbReference type="EMBL" id="SAXT01000005">
    <property type="protein sequence ID" value="TXJ11807.1"/>
    <property type="molecule type" value="Genomic_DNA"/>
</dbReference>
<feature type="transmembrane region" description="Helical" evidence="1">
    <location>
        <begin position="15"/>
        <end position="35"/>
    </location>
</feature>
<evidence type="ECO:0000313" key="2">
    <source>
        <dbReference type="EMBL" id="TXJ11807.1"/>
    </source>
</evidence>
<dbReference type="AlphaFoldDB" id="A0A5C8CFJ0"/>
<sequence>MKNNIITNSKKSKKFLLIFGIIVIIGLLFLVLIYFSGSLPTNYILYKIVDDFDDIVETLFELALTVAVIVFLIVFFKKIWNKL</sequence>
<protein>
    <submittedName>
        <fullName evidence="2">Uncharacterized protein</fullName>
    </submittedName>
</protein>
<dbReference type="Proteomes" id="UP000325116">
    <property type="component" value="Unassembled WGS sequence"/>
</dbReference>
<keyword evidence="1" id="KW-0812">Transmembrane</keyword>
<keyword evidence="1" id="KW-0472">Membrane</keyword>
<evidence type="ECO:0000256" key="1">
    <source>
        <dbReference type="SAM" id="Phobius"/>
    </source>
</evidence>
<name>A0A5C8CFJ0_9SPIR</name>
<dbReference type="RefSeq" id="WP_147758705.1">
    <property type="nucleotide sequence ID" value="NZ_SAXT01000005.1"/>
</dbReference>
<accession>A0A5C8CFJ0</accession>
<feature type="transmembrane region" description="Helical" evidence="1">
    <location>
        <begin position="55"/>
        <end position="76"/>
    </location>
</feature>
<proteinExistence type="predicted"/>
<gene>
    <name evidence="2" type="ORF">EPJ80_08835</name>
</gene>